<dbReference type="RefSeq" id="WP_018710679.1">
    <property type="nucleotide sequence ID" value="NZ_CALULB010000030.1"/>
</dbReference>
<keyword evidence="2" id="KW-1185">Reference proteome</keyword>
<name>A0AAW5MZJ7_9BACT</name>
<comment type="caution">
    <text evidence="1">The sequence shown here is derived from an EMBL/GenBank/DDBJ whole genome shotgun (WGS) entry which is preliminary data.</text>
</comment>
<dbReference type="AlphaFoldDB" id="A0AAW5MZJ7"/>
<accession>A0AAW5MZJ7</accession>
<evidence type="ECO:0000313" key="2">
    <source>
        <dbReference type="Proteomes" id="UP001204579"/>
    </source>
</evidence>
<sequence>MEYNTQQRRLPLPEYGRSVQNMVDHALTIEDREERQRCANTIVNIMGGMFPHLRDVEDFNHKLWDHLAIMADFKLDIDYPVEVVKKESLEVKPDCIPYSQNNIHYRHYGRFIQDMIQVAVDYPEGEERKQLISMIANHMKKDYLNWNKDGVEDQKILDDLYELSGGKIKLTPEDLKLVEPRTFIPRRRQMNNNNNNQRRKF</sequence>
<dbReference type="GeneID" id="82443151"/>
<dbReference type="InterPro" id="IPR025632">
    <property type="entry name" value="DUF4290"/>
</dbReference>
<gene>
    <name evidence="1" type="ORF">NW209_07680</name>
</gene>
<dbReference type="EMBL" id="JANRHJ010000007">
    <property type="protein sequence ID" value="MCR8873891.1"/>
    <property type="molecule type" value="Genomic_DNA"/>
</dbReference>
<dbReference type="Proteomes" id="UP001204579">
    <property type="component" value="Unassembled WGS sequence"/>
</dbReference>
<dbReference type="Pfam" id="PF14123">
    <property type="entry name" value="DUF4290"/>
    <property type="match status" value="1"/>
</dbReference>
<reference evidence="1 2" key="1">
    <citation type="submission" date="2022-08" db="EMBL/GenBank/DDBJ databases">
        <authorList>
            <person name="Zeman M."/>
            <person name="Kubasova T."/>
        </authorList>
    </citation>
    <scope>NUCLEOTIDE SEQUENCE [LARGE SCALE GENOMIC DNA]</scope>
    <source>
        <strain evidence="1 2">ET62</strain>
    </source>
</reference>
<organism evidence="1 2">
    <name type="scientific">Phocaeicola barnesiae</name>
    <dbReference type="NCBI Taxonomy" id="376804"/>
    <lineage>
        <taxon>Bacteria</taxon>
        <taxon>Pseudomonadati</taxon>
        <taxon>Bacteroidota</taxon>
        <taxon>Bacteroidia</taxon>
        <taxon>Bacteroidales</taxon>
        <taxon>Bacteroidaceae</taxon>
        <taxon>Phocaeicola</taxon>
    </lineage>
</organism>
<evidence type="ECO:0000313" key="1">
    <source>
        <dbReference type="EMBL" id="MCR8873891.1"/>
    </source>
</evidence>
<protein>
    <submittedName>
        <fullName evidence="1">DUF4290 domain-containing protein</fullName>
    </submittedName>
</protein>
<proteinExistence type="predicted"/>